<protein>
    <recommendedName>
        <fullName evidence="2">TadE-like domain-containing protein</fullName>
    </recommendedName>
</protein>
<feature type="transmembrane region" description="Helical" evidence="1">
    <location>
        <begin position="20"/>
        <end position="42"/>
    </location>
</feature>
<keyword evidence="1" id="KW-1133">Transmembrane helix</keyword>
<dbReference type="InterPro" id="IPR012495">
    <property type="entry name" value="TadE-like_dom"/>
</dbReference>
<keyword evidence="1" id="KW-0812">Transmembrane</keyword>
<keyword evidence="4" id="KW-1185">Reference proteome</keyword>
<dbReference type="Proteomes" id="UP000072741">
    <property type="component" value="Unassembled WGS sequence"/>
</dbReference>
<keyword evidence="1" id="KW-0472">Membrane</keyword>
<dbReference type="RefSeq" id="WP_058640524.1">
    <property type="nucleotide sequence ID" value="NZ_LDSL01000022.1"/>
</dbReference>
<proteinExistence type="predicted"/>
<dbReference type="Pfam" id="PF07811">
    <property type="entry name" value="TadE"/>
    <property type="match status" value="1"/>
</dbReference>
<reference evidence="3 4" key="1">
    <citation type="journal article" date="2016" name="Front. Microbiol.">
        <title>Genomic Resource of Rice Seed Associated Bacteria.</title>
        <authorList>
            <person name="Midha S."/>
            <person name="Bansal K."/>
            <person name="Sharma S."/>
            <person name="Kumar N."/>
            <person name="Patil P.P."/>
            <person name="Chaudhry V."/>
            <person name="Patil P.B."/>
        </authorList>
    </citation>
    <scope>NUCLEOTIDE SEQUENCE [LARGE SCALE GENOMIC DNA]</scope>
    <source>
        <strain evidence="3 4">NS331</strain>
    </source>
</reference>
<organism evidence="3 4">
    <name type="scientific">Pseudacidovorax intermedius</name>
    <dbReference type="NCBI Taxonomy" id="433924"/>
    <lineage>
        <taxon>Bacteria</taxon>
        <taxon>Pseudomonadati</taxon>
        <taxon>Pseudomonadota</taxon>
        <taxon>Betaproteobacteria</taxon>
        <taxon>Burkholderiales</taxon>
        <taxon>Comamonadaceae</taxon>
        <taxon>Pseudacidovorax</taxon>
    </lineage>
</organism>
<feature type="domain" description="TadE-like" evidence="2">
    <location>
        <begin position="14"/>
        <end position="56"/>
    </location>
</feature>
<accession>A0A147HB69</accession>
<dbReference type="AlphaFoldDB" id="A0A147HB69"/>
<gene>
    <name evidence="3" type="ORF">NS331_02975</name>
</gene>
<comment type="caution">
    <text evidence="3">The sequence shown here is derived from an EMBL/GenBank/DDBJ whole genome shotgun (WGS) entry which is preliminary data.</text>
</comment>
<evidence type="ECO:0000256" key="1">
    <source>
        <dbReference type="SAM" id="Phobius"/>
    </source>
</evidence>
<name>A0A147HB69_9BURK</name>
<evidence type="ECO:0000313" key="3">
    <source>
        <dbReference type="EMBL" id="KTT27189.1"/>
    </source>
</evidence>
<dbReference type="EMBL" id="LDSL01000022">
    <property type="protein sequence ID" value="KTT27189.1"/>
    <property type="molecule type" value="Genomic_DNA"/>
</dbReference>
<sequence length="136" mass="14455">MSRRRCAPHAAQRGVAAIEFGLVFIALFVVLYGLATFGSVFYTRHQITRAAADGARAAAMYAAPTEAQIQGVVRDALALPLADAPGLEISATTASDPVVVTVRYAYRQNALLPLLPLADRFVPETLQARASSARPS</sequence>
<evidence type="ECO:0000313" key="4">
    <source>
        <dbReference type="Proteomes" id="UP000072741"/>
    </source>
</evidence>
<evidence type="ECO:0000259" key="2">
    <source>
        <dbReference type="Pfam" id="PF07811"/>
    </source>
</evidence>